<keyword evidence="4" id="KW-1185">Reference proteome</keyword>
<dbReference type="SUPFAM" id="SSF53474">
    <property type="entry name" value="alpha/beta-Hydrolases"/>
    <property type="match status" value="1"/>
</dbReference>
<dbReference type="Pfam" id="PF07859">
    <property type="entry name" value="Abhydrolase_3"/>
    <property type="match status" value="1"/>
</dbReference>
<comment type="caution">
    <text evidence="3">The sequence shown here is derived from an EMBL/GenBank/DDBJ whole genome shotgun (WGS) entry which is preliminary data.</text>
</comment>
<sequence length="350" mass="37921">MAQSVSMTSVVLEPAAEEIVRQTANPPFIWQLGPEKGRAQLADLQSGNTPRPEVDIEDIVVPGGPSGQVPVRIVKPRGAGRLGGTGAGLGDRIRSVAQEMMRPRGVGGMLPAVLYIHGAGWVFGDSLTHDRLIRELAVQSNSAIVFPEYSRAPEARFPIAIEECYAVAQWIAAQGDDYGIDPTRIAIAGDSVGGNLATVLTMLARQRNGPRFAEQVLLYPVTDANFDTASYREFGTGYYLSRDEMMWFWDQYLPDRAERSDPLASPLHARPDQLKGMPPTLITTNEADVLRDEGEAYAAKLRQAGVPVTHVRYQGIIHDMAMLDALADTQAAQAVTAQAAATLARALHHV</sequence>
<reference evidence="3 4" key="1">
    <citation type="submission" date="2021-01" db="EMBL/GenBank/DDBJ databases">
        <title>Whole genome shotgun sequence of Plantactinospora endophytica NBRC 110450.</title>
        <authorList>
            <person name="Komaki H."/>
            <person name="Tamura T."/>
        </authorList>
    </citation>
    <scope>NUCLEOTIDE SEQUENCE [LARGE SCALE GENOMIC DNA]</scope>
    <source>
        <strain evidence="3 4">NBRC 110450</strain>
    </source>
</reference>
<protein>
    <submittedName>
        <fullName evidence="3">Esterase</fullName>
    </submittedName>
</protein>
<dbReference type="Proteomes" id="UP000646749">
    <property type="component" value="Unassembled WGS sequence"/>
</dbReference>
<gene>
    <name evidence="3" type="primary">aes_2</name>
    <name evidence="3" type="ORF">Pen02_58490</name>
</gene>
<dbReference type="PANTHER" id="PTHR48081">
    <property type="entry name" value="AB HYDROLASE SUPERFAMILY PROTEIN C4A8.06C"/>
    <property type="match status" value="1"/>
</dbReference>
<dbReference type="RefSeq" id="WP_239141475.1">
    <property type="nucleotide sequence ID" value="NZ_BONW01000030.1"/>
</dbReference>
<evidence type="ECO:0000256" key="1">
    <source>
        <dbReference type="ARBA" id="ARBA00022801"/>
    </source>
</evidence>
<proteinExistence type="predicted"/>
<evidence type="ECO:0000313" key="4">
    <source>
        <dbReference type="Proteomes" id="UP000646749"/>
    </source>
</evidence>
<evidence type="ECO:0000259" key="2">
    <source>
        <dbReference type="Pfam" id="PF07859"/>
    </source>
</evidence>
<evidence type="ECO:0000313" key="3">
    <source>
        <dbReference type="EMBL" id="GIG90913.1"/>
    </source>
</evidence>
<keyword evidence="1" id="KW-0378">Hydrolase</keyword>
<dbReference type="InterPro" id="IPR013094">
    <property type="entry name" value="AB_hydrolase_3"/>
</dbReference>
<feature type="domain" description="Alpha/beta hydrolase fold-3" evidence="2">
    <location>
        <begin position="113"/>
        <end position="321"/>
    </location>
</feature>
<name>A0ABQ4E881_9ACTN</name>
<dbReference type="InterPro" id="IPR050300">
    <property type="entry name" value="GDXG_lipolytic_enzyme"/>
</dbReference>
<dbReference type="Gene3D" id="3.40.50.1820">
    <property type="entry name" value="alpha/beta hydrolase"/>
    <property type="match status" value="1"/>
</dbReference>
<accession>A0ABQ4E881</accession>
<dbReference type="EMBL" id="BONW01000030">
    <property type="protein sequence ID" value="GIG90913.1"/>
    <property type="molecule type" value="Genomic_DNA"/>
</dbReference>
<dbReference type="InterPro" id="IPR029058">
    <property type="entry name" value="AB_hydrolase_fold"/>
</dbReference>
<dbReference type="PANTHER" id="PTHR48081:SF8">
    <property type="entry name" value="ALPHA_BETA HYDROLASE FOLD-3 DOMAIN-CONTAINING PROTEIN-RELATED"/>
    <property type="match status" value="1"/>
</dbReference>
<organism evidence="3 4">
    <name type="scientific">Plantactinospora endophytica</name>
    <dbReference type="NCBI Taxonomy" id="673535"/>
    <lineage>
        <taxon>Bacteria</taxon>
        <taxon>Bacillati</taxon>
        <taxon>Actinomycetota</taxon>
        <taxon>Actinomycetes</taxon>
        <taxon>Micromonosporales</taxon>
        <taxon>Micromonosporaceae</taxon>
        <taxon>Plantactinospora</taxon>
    </lineage>
</organism>